<evidence type="ECO:0000256" key="6">
    <source>
        <dbReference type="ARBA" id="ARBA00022801"/>
    </source>
</evidence>
<dbReference type="InterPro" id="IPR055235">
    <property type="entry name" value="ASD1_cat"/>
</dbReference>
<dbReference type="PANTHER" id="PTHR31776">
    <property type="entry name" value="ALPHA-L-ARABINOFURANOSIDASE 1"/>
    <property type="match status" value="1"/>
</dbReference>
<protein>
    <recommendedName>
        <fullName evidence="4">non-reducing end alpha-L-arabinofuranosidase</fullName>
        <ecNumber evidence="4">3.2.1.55</ecNumber>
    </recommendedName>
</protein>
<dbReference type="AlphaFoldDB" id="A0A167YF49"/>
<dbReference type="InterPro" id="IPR010720">
    <property type="entry name" value="Alpha-L-AF_C"/>
</dbReference>
<dbReference type="PANTHER" id="PTHR31776:SF0">
    <property type="entry name" value="ALPHA-L-ARABINOFURANOSIDASE 1"/>
    <property type="match status" value="1"/>
</dbReference>
<evidence type="ECO:0000313" key="11">
    <source>
        <dbReference type="Proteomes" id="UP000242877"/>
    </source>
</evidence>
<organism evidence="10 11">
    <name type="scientific">Ascosphaera apis ARSEF 7405</name>
    <dbReference type="NCBI Taxonomy" id="392613"/>
    <lineage>
        <taxon>Eukaryota</taxon>
        <taxon>Fungi</taxon>
        <taxon>Dikarya</taxon>
        <taxon>Ascomycota</taxon>
        <taxon>Pezizomycotina</taxon>
        <taxon>Eurotiomycetes</taxon>
        <taxon>Eurotiomycetidae</taxon>
        <taxon>Onygenales</taxon>
        <taxon>Ascosphaeraceae</taxon>
        <taxon>Ascosphaera</taxon>
    </lineage>
</organism>
<feature type="chain" id="PRO_5007894706" description="non-reducing end alpha-L-arabinofuranosidase" evidence="8">
    <location>
        <begin position="21"/>
        <end position="626"/>
    </location>
</feature>
<keyword evidence="6 10" id="KW-0378">Hydrolase</keyword>
<accession>A0A167YF49</accession>
<evidence type="ECO:0000313" key="10">
    <source>
        <dbReference type="EMBL" id="KZZ91259.1"/>
    </source>
</evidence>
<comment type="pathway">
    <text evidence="2">Glycan metabolism; L-arabinan degradation.</text>
</comment>
<evidence type="ECO:0000256" key="5">
    <source>
        <dbReference type="ARBA" id="ARBA00022729"/>
    </source>
</evidence>
<evidence type="ECO:0000256" key="7">
    <source>
        <dbReference type="ARBA" id="ARBA00023180"/>
    </source>
</evidence>
<dbReference type="SMART" id="SM00813">
    <property type="entry name" value="Alpha-L-AF_C"/>
    <property type="match status" value="1"/>
</dbReference>
<dbReference type="EC" id="3.2.1.55" evidence="4"/>
<feature type="signal peptide" evidence="8">
    <location>
        <begin position="1"/>
        <end position="20"/>
    </location>
</feature>
<sequence length="626" mass="69190">MKTISALALAATCLSTLAAAVDLKVASSGGNKTSPLMYGIIFEDINHSGDGGLHGQLLQNNGFQGAQKTLKAYSAVGGTEISRDTENPLTDAISSTLKVSVPSDAQGWVGFANEGYNGVPVLKQKYNNMFYIKGSYAGKIKLRLVGTKNNKIYAEHSVNVNSNNSRFTYVKTSFESNQQSDDTNNEWQLLFDASQVKGDALYFGLPQLFPPTYHNRENGLRADVAQWVEDLKPTFLRFPGGNNLEGASPDNRWKWNLTIGPVEDRPGRDGDWTYPNTDALGLDEYFYWCEDMNMEPLLAVWAGATIHGPITSGAALEPYIDDVMNELEYILGDSDSHFGAIRARNGRKEPWPLKMIEIGNEDNLNGCNSYPSRFTAFYERIHAEYPHVTIFASTSAEGCLPKPWVPEGAVTDIHHYLPPKGFIQQFNEFDNWNRSRQVLVGEYASTTGDDGSTTYWQTMQGACSEAVYMIGMERNADVIKMSCYAPILEHFDMAQWSPDMFGLDSSANSLTGSPSYYVQKMFANNFGTETVPITTDANFRPVYWVATKDGSNYFVKLANYGEDQQTVNIDVPDVKSGKLELLSGDKTAINQPHKVSVQTKTSSIEVKNGKVSVDLPPYAVAVLILN</sequence>
<evidence type="ECO:0000256" key="4">
    <source>
        <dbReference type="ARBA" id="ARBA00012670"/>
    </source>
</evidence>
<reference evidence="10 11" key="1">
    <citation type="journal article" date="2016" name="Genome Biol. Evol.">
        <title>Divergent and convergent evolution of fungal pathogenicity.</title>
        <authorList>
            <person name="Shang Y."/>
            <person name="Xiao G."/>
            <person name="Zheng P."/>
            <person name="Cen K."/>
            <person name="Zhan S."/>
            <person name="Wang C."/>
        </authorList>
    </citation>
    <scope>NUCLEOTIDE SEQUENCE [LARGE SCALE GENOMIC DNA]</scope>
    <source>
        <strain evidence="10 11">ARSEF 7405</strain>
    </source>
</reference>
<comment type="similarity">
    <text evidence="3">Belongs to the glycosyl hydrolase 51 family.</text>
</comment>
<dbReference type="UniPathway" id="UPA00667"/>
<evidence type="ECO:0000259" key="9">
    <source>
        <dbReference type="SMART" id="SM00813"/>
    </source>
</evidence>
<evidence type="ECO:0000256" key="1">
    <source>
        <dbReference type="ARBA" id="ARBA00001462"/>
    </source>
</evidence>
<gene>
    <name evidence="10" type="ORF">AAP_03429</name>
</gene>
<dbReference type="InterPro" id="IPR017853">
    <property type="entry name" value="GH"/>
</dbReference>
<comment type="catalytic activity">
    <reaction evidence="1">
        <text>Hydrolysis of terminal non-reducing alpha-L-arabinofuranoside residues in alpha-L-arabinosides.</text>
        <dbReference type="EC" id="3.2.1.55"/>
    </reaction>
</comment>
<evidence type="ECO:0000256" key="8">
    <source>
        <dbReference type="SAM" id="SignalP"/>
    </source>
</evidence>
<evidence type="ECO:0000256" key="3">
    <source>
        <dbReference type="ARBA" id="ARBA00007186"/>
    </source>
</evidence>
<dbReference type="SUPFAM" id="SSF51445">
    <property type="entry name" value="(Trans)glycosidases"/>
    <property type="match status" value="1"/>
</dbReference>
<name>A0A167YF49_9EURO</name>
<dbReference type="Pfam" id="PF22848">
    <property type="entry name" value="ASD1_dom"/>
    <property type="match status" value="1"/>
</dbReference>
<dbReference type="GO" id="GO:0046373">
    <property type="term" value="P:L-arabinose metabolic process"/>
    <property type="evidence" value="ECO:0007669"/>
    <property type="project" value="InterPro"/>
</dbReference>
<dbReference type="Pfam" id="PF06964">
    <property type="entry name" value="Alpha-L-AF_C"/>
    <property type="match status" value="1"/>
</dbReference>
<dbReference type="Gene3D" id="3.20.20.80">
    <property type="entry name" value="Glycosidases"/>
    <property type="match status" value="1"/>
</dbReference>
<dbReference type="InterPro" id="IPR013780">
    <property type="entry name" value="Glyco_hydro_b"/>
</dbReference>
<comment type="caution">
    <text evidence="10">The sequence shown here is derived from an EMBL/GenBank/DDBJ whole genome shotgun (WGS) entry which is preliminary data.</text>
</comment>
<dbReference type="VEuPathDB" id="FungiDB:AAP_03429"/>
<keyword evidence="11" id="KW-1185">Reference proteome</keyword>
<dbReference type="EMBL" id="AZGZ01000014">
    <property type="protein sequence ID" value="KZZ91259.1"/>
    <property type="molecule type" value="Genomic_DNA"/>
</dbReference>
<dbReference type="OrthoDB" id="4180363at2759"/>
<dbReference type="GO" id="GO:0031222">
    <property type="term" value="P:arabinan catabolic process"/>
    <property type="evidence" value="ECO:0007669"/>
    <property type="project" value="UniProtKB-UniPathway"/>
</dbReference>
<proteinExistence type="inferred from homology"/>
<keyword evidence="5 8" id="KW-0732">Signal</keyword>
<dbReference type="GO" id="GO:0046556">
    <property type="term" value="F:alpha-L-arabinofuranosidase activity"/>
    <property type="evidence" value="ECO:0007669"/>
    <property type="project" value="UniProtKB-EC"/>
</dbReference>
<evidence type="ECO:0000256" key="2">
    <source>
        <dbReference type="ARBA" id="ARBA00004834"/>
    </source>
</evidence>
<dbReference type="InterPro" id="IPR051563">
    <property type="entry name" value="Glycosyl_Hydrolase_51"/>
</dbReference>
<dbReference type="Gene3D" id="2.60.40.1180">
    <property type="entry name" value="Golgi alpha-mannosidase II"/>
    <property type="match status" value="1"/>
</dbReference>
<keyword evidence="7" id="KW-0325">Glycoprotein</keyword>
<feature type="domain" description="Alpha-L-arabinofuranosidase C-terminal" evidence="9">
    <location>
        <begin position="441"/>
        <end position="619"/>
    </location>
</feature>
<dbReference type="SUPFAM" id="SSF51011">
    <property type="entry name" value="Glycosyl hydrolase domain"/>
    <property type="match status" value="1"/>
</dbReference>
<dbReference type="Proteomes" id="UP000242877">
    <property type="component" value="Unassembled WGS sequence"/>
</dbReference>